<dbReference type="AlphaFoldDB" id="A0A8J2RJ59"/>
<organism evidence="2 3">
    <name type="scientific">Daphnia galeata</name>
    <dbReference type="NCBI Taxonomy" id="27404"/>
    <lineage>
        <taxon>Eukaryota</taxon>
        <taxon>Metazoa</taxon>
        <taxon>Ecdysozoa</taxon>
        <taxon>Arthropoda</taxon>
        <taxon>Crustacea</taxon>
        <taxon>Branchiopoda</taxon>
        <taxon>Diplostraca</taxon>
        <taxon>Cladocera</taxon>
        <taxon>Anomopoda</taxon>
        <taxon>Daphniidae</taxon>
        <taxon>Daphnia</taxon>
    </lineage>
</organism>
<keyword evidence="3" id="KW-1185">Reference proteome</keyword>
<gene>
    <name evidence="2" type="ORF">DGAL_LOCUS4195</name>
</gene>
<name>A0A8J2RJ59_9CRUS</name>
<protein>
    <submittedName>
        <fullName evidence="2">Uncharacterized protein</fullName>
    </submittedName>
</protein>
<evidence type="ECO:0000256" key="1">
    <source>
        <dbReference type="SAM" id="MobiDB-lite"/>
    </source>
</evidence>
<dbReference type="Proteomes" id="UP000789390">
    <property type="component" value="Unassembled WGS sequence"/>
</dbReference>
<sequence>MEVLQDANYETMSLDDVIRDMKAKKALEEGHANDNSPFLRQETNYQFNRRPLKTAIQPRNYNRSNYLNHMAKKRVIKARKTLDLRHRIISIRASKQGLDLRWKIVSNMIVKLRQQAQQSRQRFPYPQLENPHGPRSSPFGGHCGGMVSQPKVSRSTLTQIERLVGRLPSWMKPTAAAVVQRTPLLPHSQHNPSPSGIYPLRTAFSPKKYSHEVPMQRTCPNNVNSCYGHTTPIVPNYYYQTANQGCDSEMHSPAYEMMPPLEYDMPRPSNGMPRLAYEPPPRLRQPVQGFNRTRVIKPTPNSVVEDDITIIREVSDEVFPTQHTMLSHRFSL</sequence>
<evidence type="ECO:0000313" key="2">
    <source>
        <dbReference type="EMBL" id="CAH0101834.1"/>
    </source>
</evidence>
<dbReference type="EMBL" id="CAKKLH010000068">
    <property type="protein sequence ID" value="CAH0101834.1"/>
    <property type="molecule type" value="Genomic_DNA"/>
</dbReference>
<dbReference type="OrthoDB" id="6355083at2759"/>
<accession>A0A8J2RJ59</accession>
<feature type="region of interest" description="Disordered" evidence="1">
    <location>
        <begin position="124"/>
        <end position="151"/>
    </location>
</feature>
<evidence type="ECO:0000313" key="3">
    <source>
        <dbReference type="Proteomes" id="UP000789390"/>
    </source>
</evidence>
<proteinExistence type="predicted"/>
<comment type="caution">
    <text evidence="2">The sequence shown here is derived from an EMBL/GenBank/DDBJ whole genome shotgun (WGS) entry which is preliminary data.</text>
</comment>
<reference evidence="2" key="1">
    <citation type="submission" date="2021-11" db="EMBL/GenBank/DDBJ databases">
        <authorList>
            <person name="Schell T."/>
        </authorList>
    </citation>
    <scope>NUCLEOTIDE SEQUENCE</scope>
    <source>
        <strain evidence="2">M5</strain>
    </source>
</reference>